<dbReference type="AlphaFoldDB" id="A0A1H9WIX4"/>
<gene>
    <name evidence="4" type="ORF">SAMN04487818_110216</name>
</gene>
<dbReference type="InterPro" id="IPR023631">
    <property type="entry name" value="Amidase_dom"/>
</dbReference>
<evidence type="ECO:0000256" key="2">
    <source>
        <dbReference type="SAM" id="MobiDB-lite"/>
    </source>
</evidence>
<evidence type="ECO:0000259" key="3">
    <source>
        <dbReference type="Pfam" id="PF01425"/>
    </source>
</evidence>
<dbReference type="Gene3D" id="3.90.1300.10">
    <property type="entry name" value="Amidase signature (AS) domain"/>
    <property type="match status" value="2"/>
</dbReference>
<name>A0A1H9WIX4_9PSEU</name>
<feature type="region of interest" description="Disordered" evidence="2">
    <location>
        <begin position="106"/>
        <end position="137"/>
    </location>
</feature>
<dbReference type="Proteomes" id="UP000199051">
    <property type="component" value="Unassembled WGS sequence"/>
</dbReference>
<feature type="domain" description="Amidase" evidence="3">
    <location>
        <begin position="88"/>
        <end position="175"/>
    </location>
</feature>
<evidence type="ECO:0000256" key="1">
    <source>
        <dbReference type="ARBA" id="ARBA00009199"/>
    </source>
</evidence>
<dbReference type="PANTHER" id="PTHR11895:SF7">
    <property type="entry name" value="GLUTAMYL-TRNA(GLN) AMIDOTRANSFERASE SUBUNIT A, MITOCHONDRIAL"/>
    <property type="match status" value="1"/>
</dbReference>
<feature type="domain" description="Amidase" evidence="3">
    <location>
        <begin position="272"/>
        <end position="351"/>
    </location>
</feature>
<accession>A0A1H9WIX4</accession>
<dbReference type="EMBL" id="FOGI01000010">
    <property type="protein sequence ID" value="SES33413.1"/>
    <property type="molecule type" value="Genomic_DNA"/>
</dbReference>
<dbReference type="SUPFAM" id="SSF75304">
    <property type="entry name" value="Amidase signature (AS) enzymes"/>
    <property type="match status" value="1"/>
</dbReference>
<dbReference type="STRING" id="155974.SAMN04487818_110216"/>
<comment type="similarity">
    <text evidence="1">Belongs to the amidase family.</text>
</comment>
<evidence type="ECO:0000313" key="5">
    <source>
        <dbReference type="Proteomes" id="UP000199051"/>
    </source>
</evidence>
<keyword evidence="4" id="KW-0808">Transferase</keyword>
<proteinExistence type="inferred from homology"/>
<dbReference type="InterPro" id="IPR000120">
    <property type="entry name" value="Amidase"/>
</dbReference>
<reference evidence="5" key="1">
    <citation type="submission" date="2016-10" db="EMBL/GenBank/DDBJ databases">
        <authorList>
            <person name="Varghese N."/>
            <person name="Submissions S."/>
        </authorList>
    </citation>
    <scope>NUCLEOTIDE SEQUENCE [LARGE SCALE GENOMIC DNA]</scope>
    <source>
        <strain evidence="5">DSM 44260</strain>
    </source>
</reference>
<protein>
    <submittedName>
        <fullName evidence="4">Asp-tRNAAsn/Glu-tRNAGln amidotransferase A subunit</fullName>
    </submittedName>
</protein>
<dbReference type="Pfam" id="PF01425">
    <property type="entry name" value="Amidase"/>
    <property type="match status" value="2"/>
</dbReference>
<organism evidence="4 5">
    <name type="scientific">Actinokineospora terrae</name>
    <dbReference type="NCBI Taxonomy" id="155974"/>
    <lineage>
        <taxon>Bacteria</taxon>
        <taxon>Bacillati</taxon>
        <taxon>Actinomycetota</taxon>
        <taxon>Actinomycetes</taxon>
        <taxon>Pseudonocardiales</taxon>
        <taxon>Pseudonocardiaceae</taxon>
        <taxon>Actinokineospora</taxon>
    </lineage>
</organism>
<dbReference type="PANTHER" id="PTHR11895">
    <property type="entry name" value="TRANSAMIDASE"/>
    <property type="match status" value="1"/>
</dbReference>
<dbReference type="GO" id="GO:0016740">
    <property type="term" value="F:transferase activity"/>
    <property type="evidence" value="ECO:0007669"/>
    <property type="project" value="UniProtKB-KW"/>
</dbReference>
<sequence length="366" mass="38415">MIADYLTTSGTDIARLVAGGQVSAVEVARMALGRWREVDGRLNAFQRVAEDEVVAAAREVDRRLRDGEVLPLAGVPIGVKFGERRVGKALAAAGCVVLGTTSVPGPGTPWRTWGQTSQGLTRNPWRPDRTPGGSSAGSGVAVAAGIVPLATGADGAGSIRIPAAWCGVTGVKITSDTTVAPGILGAWSADIHTALELLLRRRLPLRDPMTRTDVGGLRAAWSATLGFADTDQEQAEVARAAVELPLVEVPVELLDPREAWFAHRAGEAVDLEENRRRLAEVFERVDLILTPTTPSGPHGHAGPGERMSTALTWLFNLTGHPAASVPVGFTADGCPVGVQVVARGHREADLLGALRFTGSRNPLAPC</sequence>
<keyword evidence="5" id="KW-1185">Reference proteome</keyword>
<dbReference type="RefSeq" id="WP_218150742.1">
    <property type="nucleotide sequence ID" value="NZ_FOGI01000010.1"/>
</dbReference>
<evidence type="ECO:0000313" key="4">
    <source>
        <dbReference type="EMBL" id="SES33413.1"/>
    </source>
</evidence>
<dbReference type="InterPro" id="IPR036928">
    <property type="entry name" value="AS_sf"/>
</dbReference>